<dbReference type="InterPro" id="IPR003501">
    <property type="entry name" value="PTS_EIIB_2/3"/>
</dbReference>
<accession>A0A968GFA1</accession>
<dbReference type="CDD" id="cd05563">
    <property type="entry name" value="PTS_IIB_ascorbate"/>
    <property type="match status" value="1"/>
</dbReference>
<keyword evidence="5" id="KW-1185">Reference proteome</keyword>
<keyword evidence="1" id="KW-0808">Transferase</keyword>
<protein>
    <submittedName>
        <fullName evidence="4">PTS sugar transporter subunit IIB</fullName>
    </submittedName>
</protein>
<dbReference type="Proteomes" id="UP000778951">
    <property type="component" value="Unassembled WGS sequence"/>
</dbReference>
<dbReference type="AlphaFoldDB" id="A0A968GFA1"/>
<reference evidence="4" key="1">
    <citation type="submission" date="2020-03" db="EMBL/GenBank/DDBJ databases">
        <title>Spirochaetal bacteria isolated from arthropods constitute a novel genus Entomospira genus novum within the order Spirochaetales.</title>
        <authorList>
            <person name="Grana-Miraglia L."/>
            <person name="Sikutova S."/>
            <person name="Fingerle V."/>
            <person name="Sing A."/>
            <person name="Castillo-Ramirez S."/>
            <person name="Margos G."/>
            <person name="Rudolf I."/>
        </authorList>
    </citation>
    <scope>NUCLEOTIDE SEQUENCE</scope>
    <source>
        <strain evidence="4">BR149</strain>
    </source>
</reference>
<dbReference type="EMBL" id="JAATLM010000001">
    <property type="protein sequence ID" value="NIZ69438.1"/>
    <property type="molecule type" value="Genomic_DNA"/>
</dbReference>
<keyword evidence="4" id="KW-0813">Transport</keyword>
<name>A0A968GFA1_9SPIO</name>
<dbReference type="GO" id="GO:0009401">
    <property type="term" value="P:phosphoenolpyruvate-dependent sugar phosphotransferase system"/>
    <property type="evidence" value="ECO:0007669"/>
    <property type="project" value="UniProtKB-KW"/>
</dbReference>
<dbReference type="InterPro" id="IPR036095">
    <property type="entry name" value="PTS_EIIB-like_sf"/>
</dbReference>
<dbReference type="Gene3D" id="3.40.50.2300">
    <property type="match status" value="1"/>
</dbReference>
<keyword evidence="4" id="KW-0762">Sugar transport</keyword>
<evidence type="ECO:0000259" key="3">
    <source>
        <dbReference type="PROSITE" id="PS51099"/>
    </source>
</evidence>
<dbReference type="PROSITE" id="PS51099">
    <property type="entry name" value="PTS_EIIB_TYPE_2"/>
    <property type="match status" value="1"/>
</dbReference>
<keyword evidence="2" id="KW-0598">Phosphotransferase system</keyword>
<organism evidence="4 5">
    <name type="scientific">Entomospira culicis</name>
    <dbReference type="NCBI Taxonomy" id="2719989"/>
    <lineage>
        <taxon>Bacteria</taxon>
        <taxon>Pseudomonadati</taxon>
        <taxon>Spirochaetota</taxon>
        <taxon>Spirochaetia</taxon>
        <taxon>Spirochaetales</taxon>
        <taxon>Spirochaetaceae</taxon>
        <taxon>Entomospira</taxon>
    </lineage>
</organism>
<sequence>MSEKRKILAVCAFGVGSSMVLKMQLEKAFKAKGIDVDVDNTDLAQAPSMQVDAIFTSPQFIPELEPKVTVKVFGVEQFMNAKQVEAAIDAYLGGA</sequence>
<gene>
    <name evidence="4" type="ORF">HCT48_04320</name>
</gene>
<feature type="domain" description="PTS EIIB type-2" evidence="3">
    <location>
        <begin position="5"/>
        <end position="95"/>
    </location>
</feature>
<evidence type="ECO:0000313" key="5">
    <source>
        <dbReference type="Proteomes" id="UP000778951"/>
    </source>
</evidence>
<evidence type="ECO:0000313" key="4">
    <source>
        <dbReference type="EMBL" id="NIZ69438.1"/>
    </source>
</evidence>
<dbReference type="InterPro" id="IPR013011">
    <property type="entry name" value="PTS_EIIB_2"/>
</dbReference>
<proteinExistence type="predicted"/>
<dbReference type="GO" id="GO:0008982">
    <property type="term" value="F:protein-N(PI)-phosphohistidine-sugar phosphotransferase activity"/>
    <property type="evidence" value="ECO:0007669"/>
    <property type="project" value="InterPro"/>
</dbReference>
<comment type="caution">
    <text evidence="4">The sequence shown here is derived from an EMBL/GenBank/DDBJ whole genome shotgun (WGS) entry which is preliminary data.</text>
</comment>
<evidence type="ECO:0000256" key="1">
    <source>
        <dbReference type="ARBA" id="ARBA00022679"/>
    </source>
</evidence>
<dbReference type="Pfam" id="PF02302">
    <property type="entry name" value="PTS_IIB"/>
    <property type="match status" value="1"/>
</dbReference>
<dbReference type="RefSeq" id="WP_167695528.1">
    <property type="nucleotide sequence ID" value="NZ_CP118181.1"/>
</dbReference>
<evidence type="ECO:0000256" key="2">
    <source>
        <dbReference type="ARBA" id="ARBA00022683"/>
    </source>
</evidence>
<dbReference type="SUPFAM" id="SSF52794">
    <property type="entry name" value="PTS system IIB component-like"/>
    <property type="match status" value="1"/>
</dbReference>